<dbReference type="EMBL" id="BJXA01000111">
    <property type="protein sequence ID" value="GEM43716.1"/>
    <property type="molecule type" value="Genomic_DNA"/>
</dbReference>
<evidence type="ECO:0000313" key="1">
    <source>
        <dbReference type="EMBL" id="GEM43716.1"/>
    </source>
</evidence>
<comment type="caution">
    <text evidence="1">The sequence shown here is derived from an EMBL/GenBank/DDBJ whole genome shotgun (WGS) entry which is preliminary data.</text>
</comment>
<dbReference type="AlphaFoldDB" id="A0A511MUG1"/>
<proteinExistence type="predicted"/>
<protein>
    <submittedName>
        <fullName evidence="1">Uncharacterized protein</fullName>
    </submittedName>
</protein>
<accession>A0A511MUG1</accession>
<gene>
    <name evidence="1" type="ORF">NN4_82350</name>
</gene>
<dbReference type="Proteomes" id="UP000321424">
    <property type="component" value="Unassembled WGS sequence"/>
</dbReference>
<keyword evidence="2" id="KW-1185">Reference proteome</keyword>
<organism evidence="1 2">
    <name type="scientific">Nocardia ninae NBRC 108245</name>
    <dbReference type="NCBI Taxonomy" id="1210091"/>
    <lineage>
        <taxon>Bacteria</taxon>
        <taxon>Bacillati</taxon>
        <taxon>Actinomycetota</taxon>
        <taxon>Actinomycetes</taxon>
        <taxon>Mycobacteriales</taxon>
        <taxon>Nocardiaceae</taxon>
        <taxon>Nocardia</taxon>
    </lineage>
</organism>
<evidence type="ECO:0000313" key="2">
    <source>
        <dbReference type="Proteomes" id="UP000321424"/>
    </source>
</evidence>
<sequence>MGGSRRVVGARAPDARVRAPRSRNYCAAFGRVALGWVGLHCVPASLTPQGRYASAPPMTLRATLDP</sequence>
<reference evidence="1 2" key="1">
    <citation type="submission" date="2019-07" db="EMBL/GenBank/DDBJ databases">
        <title>Whole genome shotgun sequence of Nocardia ninae NBRC 108245.</title>
        <authorList>
            <person name="Hosoyama A."/>
            <person name="Uohara A."/>
            <person name="Ohji S."/>
            <person name="Ichikawa N."/>
        </authorList>
    </citation>
    <scope>NUCLEOTIDE SEQUENCE [LARGE SCALE GENOMIC DNA]</scope>
    <source>
        <strain evidence="1 2">NBRC 108245</strain>
    </source>
</reference>
<name>A0A511MUG1_9NOCA</name>